<keyword evidence="6" id="KW-1133">Transmembrane helix</keyword>
<feature type="region of interest" description="Disordered" evidence="5">
    <location>
        <begin position="642"/>
        <end position="685"/>
    </location>
</feature>
<evidence type="ECO:0000256" key="5">
    <source>
        <dbReference type="SAM" id="MobiDB-lite"/>
    </source>
</evidence>
<organism evidence="7 8">
    <name type="scientific">Anaeramoeba ignava</name>
    <name type="common">Anaerobic marine amoeba</name>
    <dbReference type="NCBI Taxonomy" id="1746090"/>
    <lineage>
        <taxon>Eukaryota</taxon>
        <taxon>Metamonada</taxon>
        <taxon>Anaeramoebidae</taxon>
        <taxon>Anaeramoeba</taxon>
    </lineage>
</organism>
<dbReference type="GO" id="GO:0005794">
    <property type="term" value="C:Golgi apparatus"/>
    <property type="evidence" value="ECO:0007669"/>
    <property type="project" value="TreeGrafter"/>
</dbReference>
<keyword evidence="8" id="KW-1185">Reference proteome</keyword>
<evidence type="ECO:0000256" key="6">
    <source>
        <dbReference type="SAM" id="Phobius"/>
    </source>
</evidence>
<dbReference type="InterPro" id="IPR019142">
    <property type="entry name" value="Dymeclin"/>
</dbReference>
<dbReference type="PANTHER" id="PTHR12895:SF9">
    <property type="entry name" value="DYMECLIN"/>
    <property type="match status" value="1"/>
</dbReference>
<keyword evidence="6" id="KW-0472">Membrane</keyword>
<reference evidence="7" key="1">
    <citation type="submission" date="2022-10" db="EMBL/GenBank/DDBJ databases">
        <title>Novel sulphate-reducing endosymbionts in the free-living metamonad Anaeramoeba.</title>
        <authorList>
            <person name="Jerlstrom-Hultqvist J."/>
            <person name="Cepicka I."/>
            <person name="Gallot-Lavallee L."/>
            <person name="Salas-Leiva D."/>
            <person name="Curtis B.A."/>
            <person name="Zahonova K."/>
            <person name="Pipaliya S."/>
            <person name="Dacks J."/>
            <person name="Roger A.J."/>
        </authorList>
    </citation>
    <scope>NUCLEOTIDE SEQUENCE</scope>
    <source>
        <strain evidence="7">BMAN</strain>
    </source>
</reference>
<evidence type="ECO:0000256" key="1">
    <source>
        <dbReference type="ARBA" id="ARBA00010603"/>
    </source>
</evidence>
<dbReference type="AlphaFoldDB" id="A0A9Q0LSL3"/>
<feature type="transmembrane region" description="Helical" evidence="6">
    <location>
        <begin position="96"/>
        <end position="114"/>
    </location>
</feature>
<feature type="compositionally biased region" description="Basic and acidic residues" evidence="5">
    <location>
        <begin position="642"/>
        <end position="661"/>
    </location>
</feature>
<proteinExistence type="inferred from homology"/>
<dbReference type="Proteomes" id="UP001149090">
    <property type="component" value="Unassembled WGS sequence"/>
</dbReference>
<keyword evidence="3" id="KW-0519">Myristate</keyword>
<evidence type="ECO:0000256" key="2">
    <source>
        <dbReference type="ARBA" id="ARBA00015736"/>
    </source>
</evidence>
<protein>
    <recommendedName>
        <fullName evidence="2">Dymeclin</fullName>
    </recommendedName>
</protein>
<evidence type="ECO:0000313" key="8">
    <source>
        <dbReference type="Proteomes" id="UP001149090"/>
    </source>
</evidence>
<dbReference type="GO" id="GO:0007030">
    <property type="term" value="P:Golgi organization"/>
    <property type="evidence" value="ECO:0007669"/>
    <property type="project" value="TreeGrafter"/>
</dbReference>
<dbReference type="OrthoDB" id="10253409at2759"/>
<dbReference type="EMBL" id="JAPDFW010000055">
    <property type="protein sequence ID" value="KAJ5077956.1"/>
    <property type="molecule type" value="Genomic_DNA"/>
</dbReference>
<feature type="transmembrane region" description="Helical" evidence="6">
    <location>
        <begin position="225"/>
        <end position="247"/>
    </location>
</feature>
<comment type="caution">
    <text evidence="7">The sequence shown here is derived from an EMBL/GenBank/DDBJ whole genome shotgun (WGS) entry which is preliminary data.</text>
</comment>
<sequence>MSLNLLKSQFFISVTGTKTIDKTDQKFWNNFMQEFNIPLPKVNIEEFFTTINETFPDFPSNNLISHNLIELFLKSIEFLKEASGDNFKKKIDSKNALVVVNIFFVTRVLLQVIIQDSFPSAKLSILKDDKTEKKKKKKLSKKEQLKLEKEAQKKSRNPKKKDVRIKIDDHIVKLDRSTHTVHSISHFISKIQNHFQCSSKQKDPLQSCVNSMIDFIIVNDQTTDYSIYAILLEIITLLLTLLSIYFFEENDSLSKNNPNKESLEESDTFPDDWVEDTGNDFKPLDSKNLLSHIPEEKAQKLMQNLLNYFLSQSPTPKAFDSTWNLNPKKSSFFSRSHSRRNTQKFIVEIGSLPTYSLLLLTSLFQIDKVAPEITSDLSEPEHKDLTQLEIQVKSQLTFQKQIQYEFEDDSEKEKTVNEQESENEFIARNSHLPSNIYLRKISQMISKNSEPNKEEMSRIEVDFQNLFHCLTSNEKVQEHAILFLYYLTYNNWDFLLFSAKNKNLTSFLMILLEELYQYKISEDPIQKEKAPFTYLILVFLLILSERYRFKELIFSTNLQTVSWFKERQLTNISLGQLTIIILLQITHFHLLKFFKDEIFSIGLAILNNLAPFFANISSQETNQLLEIIDFVSQKVKDYSNFKDTENEEPVRQIEEKAGNKKDPKKKKTEKKSKKQKSKSKKNESINEEEIKQFEQMLGQLDIQYPYQNDFVNIESVNPPPTLTERPKRLVRKDNRNMFIKYQHEKTADFLLYSDYLLKLFSLINTALTNQFASNSQLIYTLLKNRRIFSVFTTHPVLWKYVSNFHKLDKFFDIDSLEKKFSQIDDVFDYMQSLIPKFLFQEKGFFFIENKIFRFKQTNSKNNIISLLSWFFISKNSSLHWDFDSFHLI</sequence>
<dbReference type="PANTHER" id="PTHR12895">
    <property type="entry name" value="DYMECLIN"/>
    <property type="match status" value="1"/>
</dbReference>
<keyword evidence="6" id="KW-0812">Transmembrane</keyword>
<name>A0A9Q0LSL3_ANAIG</name>
<gene>
    <name evidence="7" type="ORF">M0811_05213</name>
</gene>
<evidence type="ECO:0000256" key="3">
    <source>
        <dbReference type="ARBA" id="ARBA00022707"/>
    </source>
</evidence>
<feature type="compositionally biased region" description="Basic residues" evidence="5">
    <location>
        <begin position="662"/>
        <end position="679"/>
    </location>
</feature>
<evidence type="ECO:0000313" key="7">
    <source>
        <dbReference type="EMBL" id="KAJ5077956.1"/>
    </source>
</evidence>
<keyword evidence="4" id="KW-0449">Lipoprotein</keyword>
<comment type="similarity">
    <text evidence="1">Belongs to the dymeclin family.</text>
</comment>
<dbReference type="Pfam" id="PF09742">
    <property type="entry name" value="Dymeclin"/>
    <property type="match status" value="1"/>
</dbReference>
<evidence type="ECO:0000256" key="4">
    <source>
        <dbReference type="ARBA" id="ARBA00023288"/>
    </source>
</evidence>
<accession>A0A9Q0LSL3</accession>